<dbReference type="EMBL" id="SWBM01000006">
    <property type="protein sequence ID" value="TKC15210.1"/>
    <property type="molecule type" value="Genomic_DNA"/>
</dbReference>
<dbReference type="InterPro" id="IPR036779">
    <property type="entry name" value="LysM_dom_sf"/>
</dbReference>
<proteinExistence type="predicted"/>
<feature type="domain" description="LysM" evidence="1">
    <location>
        <begin position="46"/>
        <end position="89"/>
    </location>
</feature>
<evidence type="ECO:0000259" key="1">
    <source>
        <dbReference type="PROSITE" id="PS51782"/>
    </source>
</evidence>
<dbReference type="InterPro" id="IPR018392">
    <property type="entry name" value="LysM"/>
</dbReference>
<name>A0A4V5P2X5_9BACI</name>
<protein>
    <submittedName>
        <fullName evidence="2">LysM peptidoglycan-binding domain-containing protein</fullName>
    </submittedName>
</protein>
<sequence>MDSIKEANGLLTGSTRLGQTLIIPQTIIGELTNTLSDTPPSTQQTTKNTVVSGDSLSVIAKRFGTTVESLKTVNNFNSDLITIGQTLLARQEIRKKQHKHRFLNRKQLLMKELLLLIQFVPGTAFL</sequence>
<dbReference type="Gene3D" id="3.10.350.10">
    <property type="entry name" value="LysM domain"/>
    <property type="match status" value="1"/>
</dbReference>
<dbReference type="Pfam" id="PF01476">
    <property type="entry name" value="LysM"/>
    <property type="match status" value="1"/>
</dbReference>
<accession>A0A4V5P2X5</accession>
<dbReference type="SMART" id="SM00257">
    <property type="entry name" value="LysM"/>
    <property type="match status" value="1"/>
</dbReference>
<dbReference type="Proteomes" id="UP000307756">
    <property type="component" value="Unassembled WGS sequence"/>
</dbReference>
<gene>
    <name evidence="2" type="ORF">FA727_19740</name>
</gene>
<dbReference type="OrthoDB" id="2572716at2"/>
<dbReference type="SUPFAM" id="SSF54106">
    <property type="entry name" value="LysM domain"/>
    <property type="match status" value="1"/>
</dbReference>
<reference evidence="2 3" key="1">
    <citation type="journal article" date="2011" name="J. Microbiol.">
        <title>Bacillus kyonggiensis sp. nov., isolated from soil of a lettuce field.</title>
        <authorList>
            <person name="Dong K."/>
            <person name="Lee S."/>
        </authorList>
    </citation>
    <scope>NUCLEOTIDE SEQUENCE [LARGE SCALE GENOMIC DNA]</scope>
    <source>
        <strain evidence="2 3">NB22</strain>
    </source>
</reference>
<comment type="caution">
    <text evidence="2">The sequence shown here is derived from an EMBL/GenBank/DDBJ whole genome shotgun (WGS) entry which is preliminary data.</text>
</comment>
<dbReference type="PROSITE" id="PS51782">
    <property type="entry name" value="LYSM"/>
    <property type="match status" value="1"/>
</dbReference>
<evidence type="ECO:0000313" key="3">
    <source>
        <dbReference type="Proteomes" id="UP000307756"/>
    </source>
</evidence>
<evidence type="ECO:0000313" key="2">
    <source>
        <dbReference type="EMBL" id="TKC15210.1"/>
    </source>
</evidence>
<dbReference type="AlphaFoldDB" id="A0A4V5P2X5"/>
<organism evidence="2 3">
    <name type="scientific">Robertmurraya kyonggiensis</name>
    <dbReference type="NCBI Taxonomy" id="1037680"/>
    <lineage>
        <taxon>Bacteria</taxon>
        <taxon>Bacillati</taxon>
        <taxon>Bacillota</taxon>
        <taxon>Bacilli</taxon>
        <taxon>Bacillales</taxon>
        <taxon>Bacillaceae</taxon>
        <taxon>Robertmurraya</taxon>
    </lineage>
</organism>
<dbReference type="CDD" id="cd00118">
    <property type="entry name" value="LysM"/>
    <property type="match status" value="1"/>
</dbReference>
<keyword evidence="3" id="KW-1185">Reference proteome</keyword>